<keyword evidence="1" id="KW-0808">Transferase</keyword>
<dbReference type="STRING" id="56216.A0A1A6G3L6"/>
<organism evidence="7 8">
    <name type="scientific">Neotoma lepida</name>
    <name type="common">Desert woodrat</name>
    <dbReference type="NCBI Taxonomy" id="56216"/>
    <lineage>
        <taxon>Eukaryota</taxon>
        <taxon>Metazoa</taxon>
        <taxon>Chordata</taxon>
        <taxon>Craniata</taxon>
        <taxon>Vertebrata</taxon>
        <taxon>Euteleostomi</taxon>
        <taxon>Mammalia</taxon>
        <taxon>Eutheria</taxon>
        <taxon>Euarchontoglires</taxon>
        <taxon>Glires</taxon>
        <taxon>Rodentia</taxon>
        <taxon>Myomorpha</taxon>
        <taxon>Muroidea</taxon>
        <taxon>Cricetidae</taxon>
        <taxon>Neotominae</taxon>
        <taxon>Neotoma</taxon>
    </lineage>
</organism>
<feature type="compositionally biased region" description="Gly residues" evidence="6">
    <location>
        <begin position="97"/>
        <end position="112"/>
    </location>
</feature>
<evidence type="ECO:0000256" key="2">
    <source>
        <dbReference type="ARBA" id="ARBA00022741"/>
    </source>
</evidence>
<keyword evidence="4" id="KW-0067">ATP-binding</keyword>
<name>A0A1A6G3L6_NEOLE</name>
<dbReference type="GO" id="GO:0005737">
    <property type="term" value="C:cytoplasm"/>
    <property type="evidence" value="ECO:0007669"/>
    <property type="project" value="TreeGrafter"/>
</dbReference>
<dbReference type="InterPro" id="IPR011009">
    <property type="entry name" value="Kinase-like_dom_sf"/>
</dbReference>
<sequence length="446" mass="48932">MSFLSRQQPPPTRRAAAACSLRQKLIFAPGSDCEEEEEEEEEEEGSGHSTGEDSAFQEPDSPLPSARSPAEAEAERRRSPGAEPSSPGELEDELLLRGGGGGAEATGGGGEGDSWEEEGFGSSSPVKSPATAYFLGPSFSPVCCGGPGDASPRGCGAPRAVEGPCSPQPDYPSTPPHKTFRKLRLFDTPHTPKSLLSKARVIDSSSVKLRGGSLFMDTEKSGKREFDTRQTPHVNINPFTPDPVLLHSSGRCRGRKRAYFNDSSEDMEASDYEFEDETRPAKNALREVYAHAVLGQHSHVVRYFSAWAEDDHMLIQNEYCNGNIFISRTSIPNAVSEEGDEDDWISNKVMFKIERRPSAMVLVKHSVLLSASRKSAEQLRIELNAEKFKNSLLQKELKKAQMAAKVAAEERALFTDRMATRSTTQSNRTSRLIGKKMNRSVSLTIY</sequence>
<comment type="caution">
    <text evidence="7">The sequence shown here is derived from an EMBL/GenBank/DDBJ whole genome shotgun (WGS) entry which is preliminary data.</text>
</comment>
<keyword evidence="8" id="KW-1185">Reference proteome</keyword>
<evidence type="ECO:0000313" key="8">
    <source>
        <dbReference type="Proteomes" id="UP000092124"/>
    </source>
</evidence>
<feature type="compositionally biased region" description="Pro residues" evidence="6">
    <location>
        <begin position="166"/>
        <end position="175"/>
    </location>
</feature>
<reference evidence="7 8" key="1">
    <citation type="submission" date="2016-06" db="EMBL/GenBank/DDBJ databases">
        <title>The Draft Genome Sequence and Annotation of the Desert Woodrat Neotoma lepida.</title>
        <authorList>
            <person name="Campbell M."/>
            <person name="Oakeson K.F."/>
            <person name="Yandell M."/>
            <person name="Halpert J.R."/>
            <person name="Dearing D."/>
        </authorList>
    </citation>
    <scope>NUCLEOTIDE SEQUENCE [LARGE SCALE GENOMIC DNA]</scope>
    <source>
        <strain evidence="7">417</strain>
        <tissue evidence="7">Liver</tissue>
    </source>
</reference>
<accession>A0A1A6G3L6</accession>
<keyword evidence="5" id="KW-0175">Coiled coil</keyword>
<dbReference type="PANTHER" id="PTHR11042:SF72">
    <property type="entry name" value="WEE1-LIKE PROTEIN KINASE"/>
    <property type="match status" value="1"/>
</dbReference>
<feature type="compositionally biased region" description="Acidic residues" evidence="6">
    <location>
        <begin position="32"/>
        <end position="44"/>
    </location>
</feature>
<evidence type="ECO:0000313" key="7">
    <source>
        <dbReference type="EMBL" id="OBS60434.1"/>
    </source>
</evidence>
<evidence type="ECO:0000256" key="6">
    <source>
        <dbReference type="SAM" id="MobiDB-lite"/>
    </source>
</evidence>
<dbReference type="GO" id="GO:0005634">
    <property type="term" value="C:nucleus"/>
    <property type="evidence" value="ECO:0007669"/>
    <property type="project" value="TreeGrafter"/>
</dbReference>
<keyword evidence="3" id="KW-0418">Kinase</keyword>
<keyword evidence="2" id="KW-0547">Nucleotide-binding</keyword>
<gene>
    <name evidence="7" type="ORF">A6R68_08457</name>
</gene>
<dbReference type="GO" id="GO:0005524">
    <property type="term" value="F:ATP binding"/>
    <property type="evidence" value="ECO:0007669"/>
    <property type="project" value="UniProtKB-KW"/>
</dbReference>
<evidence type="ECO:0008006" key="9">
    <source>
        <dbReference type="Google" id="ProtNLM"/>
    </source>
</evidence>
<dbReference type="GO" id="GO:0004713">
    <property type="term" value="F:protein tyrosine kinase activity"/>
    <property type="evidence" value="ECO:0007669"/>
    <property type="project" value="TreeGrafter"/>
</dbReference>
<feature type="coiled-coil region" evidence="5">
    <location>
        <begin position="376"/>
        <end position="410"/>
    </location>
</feature>
<evidence type="ECO:0000256" key="3">
    <source>
        <dbReference type="ARBA" id="ARBA00022777"/>
    </source>
</evidence>
<dbReference type="PANTHER" id="PTHR11042">
    <property type="entry name" value="EUKARYOTIC TRANSLATION INITIATION FACTOR 2-ALPHA KINASE EIF2-ALPHA KINASE -RELATED"/>
    <property type="match status" value="1"/>
</dbReference>
<feature type="region of interest" description="Disordered" evidence="6">
    <location>
        <begin position="149"/>
        <end position="177"/>
    </location>
</feature>
<dbReference type="AlphaFoldDB" id="A0A1A6G3L6"/>
<evidence type="ECO:0000256" key="5">
    <source>
        <dbReference type="SAM" id="Coils"/>
    </source>
</evidence>
<evidence type="ECO:0000256" key="1">
    <source>
        <dbReference type="ARBA" id="ARBA00022679"/>
    </source>
</evidence>
<feature type="region of interest" description="Disordered" evidence="6">
    <location>
        <begin position="28"/>
        <end position="126"/>
    </location>
</feature>
<dbReference type="InterPro" id="IPR050339">
    <property type="entry name" value="CC_SR_Kinase"/>
</dbReference>
<protein>
    <recommendedName>
        <fullName evidence="9">Wee1-like protein kinase</fullName>
    </recommendedName>
</protein>
<proteinExistence type="predicted"/>
<evidence type="ECO:0000256" key="4">
    <source>
        <dbReference type="ARBA" id="ARBA00022840"/>
    </source>
</evidence>
<dbReference type="OrthoDB" id="5337378at2759"/>
<dbReference type="Proteomes" id="UP000092124">
    <property type="component" value="Unassembled WGS sequence"/>
</dbReference>
<dbReference type="SUPFAM" id="SSF56112">
    <property type="entry name" value="Protein kinase-like (PK-like)"/>
    <property type="match status" value="1"/>
</dbReference>
<dbReference type="EMBL" id="LZPO01107899">
    <property type="protein sequence ID" value="OBS60434.1"/>
    <property type="molecule type" value="Genomic_DNA"/>
</dbReference>
<dbReference type="Gene3D" id="3.30.200.20">
    <property type="entry name" value="Phosphorylase Kinase, domain 1"/>
    <property type="match status" value="1"/>
</dbReference>